<feature type="transmembrane region" description="Helical" evidence="6">
    <location>
        <begin position="7"/>
        <end position="33"/>
    </location>
</feature>
<evidence type="ECO:0000256" key="1">
    <source>
        <dbReference type="ARBA" id="ARBA00004651"/>
    </source>
</evidence>
<dbReference type="SUPFAM" id="SSF103473">
    <property type="entry name" value="MFS general substrate transporter"/>
    <property type="match status" value="1"/>
</dbReference>
<dbReference type="Proteomes" id="UP001285521">
    <property type="component" value="Unassembled WGS sequence"/>
</dbReference>
<reference evidence="7 8" key="1">
    <citation type="submission" date="2023-11" db="EMBL/GenBank/DDBJ databases">
        <title>Lentzea sokolovensis, sp. nov., Lentzea kristufkii, sp. nov., and Lentzea miocenensis, sp. nov., rare actinobacteria from Sokolov Coal Basin, Miocene lacustrine sediment, Czech Republic.</title>
        <authorList>
            <person name="Lara A."/>
            <person name="Kotroba L."/>
            <person name="Nouioui I."/>
            <person name="Neumann-Schaal M."/>
            <person name="Mast Y."/>
            <person name="Chronakova A."/>
        </authorList>
    </citation>
    <scope>NUCLEOTIDE SEQUENCE [LARGE SCALE GENOMIC DNA]</scope>
    <source>
        <strain evidence="7 8">BCCO 10_0856</strain>
    </source>
</reference>
<keyword evidence="8" id="KW-1185">Reference proteome</keyword>
<evidence type="ECO:0000256" key="6">
    <source>
        <dbReference type="SAM" id="Phobius"/>
    </source>
</evidence>
<comment type="subcellular location">
    <subcellularLocation>
        <location evidence="1">Cell membrane</location>
        <topology evidence="1">Multi-pass membrane protein</topology>
    </subcellularLocation>
</comment>
<feature type="transmembrane region" description="Helical" evidence="6">
    <location>
        <begin position="39"/>
        <end position="58"/>
    </location>
</feature>
<proteinExistence type="predicted"/>
<evidence type="ECO:0000256" key="3">
    <source>
        <dbReference type="ARBA" id="ARBA00022692"/>
    </source>
</evidence>
<evidence type="ECO:0000313" key="8">
    <source>
        <dbReference type="Proteomes" id="UP001285521"/>
    </source>
</evidence>
<accession>A0ABU4T6K1</accession>
<keyword evidence="2" id="KW-1003">Cell membrane</keyword>
<dbReference type="InterPro" id="IPR036259">
    <property type="entry name" value="MFS_trans_sf"/>
</dbReference>
<feature type="transmembrane region" description="Helical" evidence="6">
    <location>
        <begin position="236"/>
        <end position="259"/>
    </location>
</feature>
<feature type="transmembrane region" description="Helical" evidence="6">
    <location>
        <begin position="162"/>
        <end position="179"/>
    </location>
</feature>
<name>A0ABU4T6K1_9PSEU</name>
<dbReference type="CDD" id="cd06173">
    <property type="entry name" value="MFS_MefA_like"/>
    <property type="match status" value="1"/>
</dbReference>
<evidence type="ECO:0000256" key="5">
    <source>
        <dbReference type="ARBA" id="ARBA00023136"/>
    </source>
</evidence>
<feature type="transmembrane region" description="Helical" evidence="6">
    <location>
        <begin position="207"/>
        <end position="230"/>
    </location>
</feature>
<comment type="caution">
    <text evidence="7">The sequence shown here is derived from an EMBL/GenBank/DDBJ whole genome shotgun (WGS) entry which is preliminary data.</text>
</comment>
<keyword evidence="4 6" id="KW-1133">Transmembrane helix</keyword>
<keyword evidence="3 6" id="KW-0812">Transmembrane</keyword>
<evidence type="ECO:0000313" key="7">
    <source>
        <dbReference type="EMBL" id="MDX8033778.1"/>
    </source>
</evidence>
<keyword evidence="5 6" id="KW-0472">Membrane</keyword>
<evidence type="ECO:0000256" key="2">
    <source>
        <dbReference type="ARBA" id="ARBA00022475"/>
    </source>
</evidence>
<dbReference type="RefSeq" id="WP_319968796.1">
    <property type="nucleotide sequence ID" value="NZ_JAXAVW010000022.1"/>
</dbReference>
<protein>
    <submittedName>
        <fullName evidence="7">MFS transporter</fullName>
    </submittedName>
</protein>
<dbReference type="PANTHER" id="PTHR23513">
    <property type="entry name" value="INTEGRAL MEMBRANE EFFLUX PROTEIN-RELATED"/>
    <property type="match status" value="1"/>
</dbReference>
<sequence>MGRNWYLLWSGSAISALGDGIFLAALPLLATTLTQDPKLIAGVSFFGALPWLLAALPAGAAADRYDGRRLLVAALWVQCALMAVLAAFHSTHIAFLYGMAFLIGTAENVPRAVGQPLIKATVENHLLERANGRLFASQAVALQFVGPPLGGLLFAVAVPAPFWVNALTFAIAAVLVTRMRTEREETPTRPKVVEGLRWLMRHKALRTVTLVSATTNLCIAMTMATLVLFAQHRLGLTNAGFGALLATLACGGVAGGLLAERLLARYRNMVTSPWC</sequence>
<dbReference type="Gene3D" id="1.20.1250.20">
    <property type="entry name" value="MFS general substrate transporter like domains"/>
    <property type="match status" value="1"/>
</dbReference>
<reference evidence="7 8" key="2">
    <citation type="submission" date="2023-11" db="EMBL/GenBank/DDBJ databases">
        <authorList>
            <person name="Lara A.C."/>
            <person name="Chronakova A."/>
        </authorList>
    </citation>
    <scope>NUCLEOTIDE SEQUENCE [LARGE SCALE GENOMIC DNA]</scope>
    <source>
        <strain evidence="7 8">BCCO 10_0856</strain>
    </source>
</reference>
<dbReference type="PANTHER" id="PTHR23513:SF6">
    <property type="entry name" value="MAJOR FACILITATOR SUPERFAMILY ASSOCIATED DOMAIN-CONTAINING PROTEIN"/>
    <property type="match status" value="1"/>
</dbReference>
<dbReference type="Pfam" id="PF07690">
    <property type="entry name" value="MFS_1"/>
    <property type="match status" value="1"/>
</dbReference>
<dbReference type="InterPro" id="IPR011701">
    <property type="entry name" value="MFS"/>
</dbReference>
<gene>
    <name evidence="7" type="ORF">SK803_26455</name>
</gene>
<organism evidence="7 8">
    <name type="scientific">Lentzea miocenica</name>
    <dbReference type="NCBI Taxonomy" id="3095431"/>
    <lineage>
        <taxon>Bacteria</taxon>
        <taxon>Bacillati</taxon>
        <taxon>Actinomycetota</taxon>
        <taxon>Actinomycetes</taxon>
        <taxon>Pseudonocardiales</taxon>
        <taxon>Pseudonocardiaceae</taxon>
        <taxon>Lentzea</taxon>
    </lineage>
</organism>
<feature type="transmembrane region" description="Helical" evidence="6">
    <location>
        <begin position="70"/>
        <end position="88"/>
    </location>
</feature>
<dbReference type="EMBL" id="JAXAVW010000022">
    <property type="protein sequence ID" value="MDX8033778.1"/>
    <property type="molecule type" value="Genomic_DNA"/>
</dbReference>
<evidence type="ECO:0000256" key="4">
    <source>
        <dbReference type="ARBA" id="ARBA00022989"/>
    </source>
</evidence>